<organism evidence="9 10">
    <name type="scientific">Liquidambar formosana</name>
    <name type="common">Formosan gum</name>
    <dbReference type="NCBI Taxonomy" id="63359"/>
    <lineage>
        <taxon>Eukaryota</taxon>
        <taxon>Viridiplantae</taxon>
        <taxon>Streptophyta</taxon>
        <taxon>Embryophyta</taxon>
        <taxon>Tracheophyta</taxon>
        <taxon>Spermatophyta</taxon>
        <taxon>Magnoliopsida</taxon>
        <taxon>eudicotyledons</taxon>
        <taxon>Gunneridae</taxon>
        <taxon>Pentapetalae</taxon>
        <taxon>Saxifragales</taxon>
        <taxon>Altingiaceae</taxon>
        <taxon>Liquidambar</taxon>
    </lineage>
</organism>
<evidence type="ECO:0000256" key="1">
    <source>
        <dbReference type="ARBA" id="ARBA00004123"/>
    </source>
</evidence>
<sequence>MGRNSGCGKEIVNRGAWSFEEDQILINYVKIHGEGRWNSVAKNAGLNRSGKSCRLRWLNYLRPGIKRGDISEGEEDLIIKLHRLLGNRWALIAGRLPGRTDNEIKNYWNTILVKKFKCHTRSHHKQPVENSAPNIPQEIAANNIGCSKVVKSPGGYHFINESVGYIHNGNTPSSSFQVDEDSLNFPMHFNANKGLTPDVVLNSDFSQIHVYGMHRNGNMVGGDDVYAPSFECPVSEEVSLPNGMRGDPIQPTLELELKKVASFLELEDVWEEL</sequence>
<keyword evidence="2" id="KW-0677">Repeat</keyword>
<dbReference type="Gene3D" id="1.10.10.60">
    <property type="entry name" value="Homeodomain-like"/>
    <property type="match status" value="2"/>
</dbReference>
<keyword evidence="10" id="KW-1185">Reference proteome</keyword>
<dbReference type="Proteomes" id="UP001415857">
    <property type="component" value="Unassembled WGS sequence"/>
</dbReference>
<dbReference type="PANTHER" id="PTHR47999:SF70">
    <property type="entry name" value="ANTHOCYANIN REGULATORY C1 PROTEIN-LIKE"/>
    <property type="match status" value="1"/>
</dbReference>
<dbReference type="FunFam" id="1.10.10.60:FF:000011">
    <property type="entry name" value="Myb transcription factor"/>
    <property type="match status" value="1"/>
</dbReference>
<comment type="caution">
    <text evidence="9">The sequence shown here is derived from an EMBL/GenBank/DDBJ whole genome shotgun (WGS) entry which is preliminary data.</text>
</comment>
<keyword evidence="4" id="KW-0238">DNA-binding</keyword>
<evidence type="ECO:0000256" key="6">
    <source>
        <dbReference type="ARBA" id="ARBA00023242"/>
    </source>
</evidence>
<evidence type="ECO:0000259" key="8">
    <source>
        <dbReference type="PROSITE" id="PS51294"/>
    </source>
</evidence>
<dbReference type="SUPFAM" id="SSF46689">
    <property type="entry name" value="Homeodomain-like"/>
    <property type="match status" value="1"/>
</dbReference>
<keyword evidence="5" id="KW-0804">Transcription</keyword>
<keyword evidence="3" id="KW-0805">Transcription regulation</keyword>
<dbReference type="GO" id="GO:0003677">
    <property type="term" value="F:DNA binding"/>
    <property type="evidence" value="ECO:0007669"/>
    <property type="project" value="UniProtKB-KW"/>
</dbReference>
<proteinExistence type="predicted"/>
<dbReference type="InterPro" id="IPR017930">
    <property type="entry name" value="Myb_dom"/>
</dbReference>
<feature type="domain" description="HTH myb-type" evidence="8">
    <location>
        <begin position="9"/>
        <end position="65"/>
    </location>
</feature>
<dbReference type="AlphaFoldDB" id="A0AAP0RQK4"/>
<dbReference type="PANTHER" id="PTHR47999">
    <property type="entry name" value="TRANSCRIPTION FACTOR MYB8-RELATED-RELATED"/>
    <property type="match status" value="1"/>
</dbReference>
<evidence type="ECO:0000313" key="9">
    <source>
        <dbReference type="EMBL" id="KAK9282088.1"/>
    </source>
</evidence>
<dbReference type="InterPro" id="IPR001005">
    <property type="entry name" value="SANT/Myb"/>
</dbReference>
<evidence type="ECO:0000256" key="4">
    <source>
        <dbReference type="ARBA" id="ARBA00023125"/>
    </source>
</evidence>
<dbReference type="PROSITE" id="PS50090">
    <property type="entry name" value="MYB_LIKE"/>
    <property type="match status" value="2"/>
</dbReference>
<feature type="domain" description="Myb-like" evidence="7">
    <location>
        <begin position="9"/>
        <end position="61"/>
    </location>
</feature>
<protein>
    <submittedName>
        <fullName evidence="9">Uncharacterized protein</fullName>
    </submittedName>
</protein>
<dbReference type="SMART" id="SM00717">
    <property type="entry name" value="SANT"/>
    <property type="match status" value="2"/>
</dbReference>
<reference evidence="9 10" key="1">
    <citation type="journal article" date="2024" name="Plant J.">
        <title>Genome sequences and population genomics reveal climatic adaptation and genomic divergence between two closely related sweetgum species.</title>
        <authorList>
            <person name="Xu W.Q."/>
            <person name="Ren C.Q."/>
            <person name="Zhang X.Y."/>
            <person name="Comes H.P."/>
            <person name="Liu X.H."/>
            <person name="Li Y.G."/>
            <person name="Kettle C.J."/>
            <person name="Jalonen R."/>
            <person name="Gaisberger H."/>
            <person name="Ma Y.Z."/>
            <person name="Qiu Y.X."/>
        </authorList>
    </citation>
    <scope>NUCLEOTIDE SEQUENCE [LARGE SCALE GENOMIC DNA]</scope>
    <source>
        <strain evidence="9">Hangzhou</strain>
    </source>
</reference>
<dbReference type="CDD" id="cd00167">
    <property type="entry name" value="SANT"/>
    <property type="match status" value="2"/>
</dbReference>
<dbReference type="InterPro" id="IPR015495">
    <property type="entry name" value="Myb_TF_plants"/>
</dbReference>
<dbReference type="GO" id="GO:0005634">
    <property type="term" value="C:nucleus"/>
    <property type="evidence" value="ECO:0007669"/>
    <property type="project" value="UniProtKB-SubCell"/>
</dbReference>
<gene>
    <name evidence="9" type="ORF">L1049_005000</name>
</gene>
<evidence type="ECO:0000313" key="10">
    <source>
        <dbReference type="Proteomes" id="UP001415857"/>
    </source>
</evidence>
<dbReference type="PROSITE" id="PS51294">
    <property type="entry name" value="HTH_MYB"/>
    <property type="match status" value="2"/>
</dbReference>
<evidence type="ECO:0000256" key="5">
    <source>
        <dbReference type="ARBA" id="ARBA00023163"/>
    </source>
</evidence>
<feature type="domain" description="HTH myb-type" evidence="8">
    <location>
        <begin position="66"/>
        <end position="116"/>
    </location>
</feature>
<evidence type="ECO:0000259" key="7">
    <source>
        <dbReference type="PROSITE" id="PS50090"/>
    </source>
</evidence>
<name>A0AAP0RQK4_LIQFO</name>
<evidence type="ECO:0000256" key="2">
    <source>
        <dbReference type="ARBA" id="ARBA00022737"/>
    </source>
</evidence>
<dbReference type="InterPro" id="IPR009057">
    <property type="entry name" value="Homeodomain-like_sf"/>
</dbReference>
<dbReference type="EMBL" id="JBBPBK010000007">
    <property type="protein sequence ID" value="KAK9282088.1"/>
    <property type="molecule type" value="Genomic_DNA"/>
</dbReference>
<dbReference type="Pfam" id="PF00249">
    <property type="entry name" value="Myb_DNA-binding"/>
    <property type="match status" value="2"/>
</dbReference>
<evidence type="ECO:0000256" key="3">
    <source>
        <dbReference type="ARBA" id="ARBA00023015"/>
    </source>
</evidence>
<feature type="domain" description="Myb-like" evidence="7">
    <location>
        <begin position="62"/>
        <end position="112"/>
    </location>
</feature>
<keyword evidence="6" id="KW-0539">Nucleus</keyword>
<comment type="subcellular location">
    <subcellularLocation>
        <location evidence="1">Nucleus</location>
    </subcellularLocation>
</comment>
<accession>A0AAP0RQK4</accession>